<dbReference type="Proteomes" id="UP000003477">
    <property type="component" value="Unassembled WGS sequence"/>
</dbReference>
<organism evidence="1 2">
    <name type="scientific">Crocosphaera watsonii WH 0003</name>
    <dbReference type="NCBI Taxonomy" id="423471"/>
    <lineage>
        <taxon>Bacteria</taxon>
        <taxon>Bacillati</taxon>
        <taxon>Cyanobacteriota</taxon>
        <taxon>Cyanophyceae</taxon>
        <taxon>Oscillatoriophycideae</taxon>
        <taxon>Chroococcales</taxon>
        <taxon>Aphanothecaceae</taxon>
        <taxon>Crocosphaera</taxon>
    </lineage>
</organism>
<comment type="caution">
    <text evidence="1">The sequence shown here is derived from an EMBL/GenBank/DDBJ whole genome shotgun (WGS) entry which is preliminary data.</text>
</comment>
<dbReference type="AlphaFoldDB" id="G5J3D3"/>
<evidence type="ECO:0000313" key="1">
    <source>
        <dbReference type="EMBL" id="EHJ13305.1"/>
    </source>
</evidence>
<name>G5J3D3_CROWT</name>
<dbReference type="EMBL" id="AESD01000310">
    <property type="protein sequence ID" value="EHJ13305.1"/>
    <property type="molecule type" value="Genomic_DNA"/>
</dbReference>
<sequence>MLKTRHREKRLIETCLEISQRFVIDNTNPTVTDRERYIILLKNQGWKIIGYYFKSSITDSIERNQKRQPSQQVPIKGIRGTYSRLIVPKYEEGFDQLYYVEAQPGRKFIVSQWIDEV</sequence>
<dbReference type="GeneID" id="88765742"/>
<dbReference type="RefSeq" id="WP_007310332.1">
    <property type="nucleotide sequence ID" value="NZ_AESD01000310.1"/>
</dbReference>
<gene>
    <name evidence="1" type="ORF">CWATWH0003_2010</name>
</gene>
<proteinExistence type="predicted"/>
<accession>G5J3D3</accession>
<dbReference type="Gene3D" id="3.40.50.300">
    <property type="entry name" value="P-loop containing nucleotide triphosphate hydrolases"/>
    <property type="match status" value="1"/>
</dbReference>
<reference evidence="1 2" key="1">
    <citation type="journal article" date="2011" name="Front. Microbiol.">
        <title>Two Strains of Crocosphaera watsonii with Highly Conserved Genomes are Distinguished by Strain-Specific Features.</title>
        <authorList>
            <person name="Bench S.R."/>
            <person name="Ilikchyan I.N."/>
            <person name="Tripp H.J."/>
            <person name="Zehr J.P."/>
        </authorList>
    </citation>
    <scope>NUCLEOTIDE SEQUENCE [LARGE SCALE GENOMIC DNA]</scope>
    <source>
        <strain evidence="1 2">WH 0003</strain>
    </source>
</reference>
<dbReference type="PATRIC" id="fig|423471.3.peg.1887"/>
<dbReference type="InterPro" id="IPR027417">
    <property type="entry name" value="P-loop_NTPase"/>
</dbReference>
<evidence type="ECO:0000313" key="2">
    <source>
        <dbReference type="Proteomes" id="UP000003477"/>
    </source>
</evidence>
<protein>
    <submittedName>
        <fullName evidence="1">Uncharacterized protein</fullName>
    </submittedName>
</protein>